<organism evidence="1 2">
    <name type="scientific">Ancylostoma ceylanicum</name>
    <dbReference type="NCBI Taxonomy" id="53326"/>
    <lineage>
        <taxon>Eukaryota</taxon>
        <taxon>Metazoa</taxon>
        <taxon>Ecdysozoa</taxon>
        <taxon>Nematoda</taxon>
        <taxon>Chromadorea</taxon>
        <taxon>Rhabditida</taxon>
        <taxon>Rhabditina</taxon>
        <taxon>Rhabditomorpha</taxon>
        <taxon>Strongyloidea</taxon>
        <taxon>Ancylostomatidae</taxon>
        <taxon>Ancylostomatinae</taxon>
        <taxon>Ancylostoma</taxon>
    </lineage>
</organism>
<proteinExistence type="predicted"/>
<dbReference type="Proteomes" id="UP000024635">
    <property type="component" value="Unassembled WGS sequence"/>
</dbReference>
<dbReference type="AlphaFoldDB" id="A0A016SRJ7"/>
<reference evidence="2" key="1">
    <citation type="journal article" date="2015" name="Nat. Genet.">
        <title>The genome and transcriptome of the zoonotic hookworm Ancylostoma ceylanicum identify infection-specific gene families.</title>
        <authorList>
            <person name="Schwarz E.M."/>
            <person name="Hu Y."/>
            <person name="Antoshechkin I."/>
            <person name="Miller M.M."/>
            <person name="Sternberg P.W."/>
            <person name="Aroian R.V."/>
        </authorList>
    </citation>
    <scope>NUCLEOTIDE SEQUENCE</scope>
    <source>
        <strain evidence="2">HY135</strain>
    </source>
</reference>
<comment type="caution">
    <text evidence="1">The sequence shown here is derived from an EMBL/GenBank/DDBJ whole genome shotgun (WGS) entry which is preliminary data.</text>
</comment>
<gene>
    <name evidence="1" type="primary">Acey_s0183.g922</name>
    <name evidence="1" type="ORF">Y032_0183g922</name>
</gene>
<keyword evidence="2" id="KW-1185">Reference proteome</keyword>
<protein>
    <submittedName>
        <fullName evidence="1">Uncharacterized protein</fullName>
    </submittedName>
</protein>
<sequence length="116" mass="12845">MTVLFHTLFLDNLLKVNFTSEISSNSGVLKDVGLISNGSAKHAGNPRNRAAVFRAFECRDNRPSWASVVFAALHSSAPITRYMAFLEKVDGFLGCRIAARPGRGMRREHAPNERVK</sequence>
<evidence type="ECO:0000313" key="1">
    <source>
        <dbReference type="EMBL" id="EYB93338.1"/>
    </source>
</evidence>
<dbReference type="EMBL" id="JARK01001519">
    <property type="protein sequence ID" value="EYB93338.1"/>
    <property type="molecule type" value="Genomic_DNA"/>
</dbReference>
<name>A0A016SRJ7_9BILA</name>
<evidence type="ECO:0000313" key="2">
    <source>
        <dbReference type="Proteomes" id="UP000024635"/>
    </source>
</evidence>
<accession>A0A016SRJ7</accession>